<comment type="caution">
    <text evidence="9">The sequence shown here is derived from an EMBL/GenBank/DDBJ whole genome shotgun (WGS) entry which is preliminary data.</text>
</comment>
<dbReference type="Proteomes" id="UP001054902">
    <property type="component" value="Unassembled WGS sequence"/>
</dbReference>
<feature type="domain" description="RING-type" evidence="6">
    <location>
        <begin position="260"/>
        <end position="308"/>
    </location>
</feature>
<evidence type="ECO:0000256" key="3">
    <source>
        <dbReference type="ARBA" id="ARBA00022833"/>
    </source>
</evidence>
<dbReference type="InterPro" id="IPR007527">
    <property type="entry name" value="Znf_SWIM"/>
</dbReference>
<dbReference type="Pfam" id="PF13639">
    <property type="entry name" value="zf-RING_2"/>
    <property type="match status" value="1"/>
</dbReference>
<dbReference type="InterPro" id="IPR001841">
    <property type="entry name" value="Znf_RING"/>
</dbReference>
<dbReference type="GO" id="GO:0061630">
    <property type="term" value="F:ubiquitin protein ligase activity"/>
    <property type="evidence" value="ECO:0007669"/>
    <property type="project" value="InterPro"/>
</dbReference>
<gene>
    <name evidence="9" type="ORF">CTEN210_15688</name>
</gene>
<dbReference type="GO" id="GO:0008270">
    <property type="term" value="F:zinc ion binding"/>
    <property type="evidence" value="ECO:0007669"/>
    <property type="project" value="UniProtKB-KW"/>
</dbReference>
<feature type="compositionally biased region" description="Polar residues" evidence="5">
    <location>
        <begin position="334"/>
        <end position="351"/>
    </location>
</feature>
<evidence type="ECO:0000313" key="9">
    <source>
        <dbReference type="EMBL" id="GFH59212.1"/>
    </source>
</evidence>
<dbReference type="InterPro" id="IPR013083">
    <property type="entry name" value="Znf_RING/FYVE/PHD"/>
</dbReference>
<dbReference type="InterPro" id="IPR002893">
    <property type="entry name" value="Znf_MYND"/>
</dbReference>
<evidence type="ECO:0000256" key="4">
    <source>
        <dbReference type="PROSITE-ProRule" id="PRU00134"/>
    </source>
</evidence>
<evidence type="ECO:0000256" key="2">
    <source>
        <dbReference type="ARBA" id="ARBA00022771"/>
    </source>
</evidence>
<dbReference type="Pfam" id="PF04434">
    <property type="entry name" value="SWIM"/>
    <property type="match status" value="1"/>
</dbReference>
<evidence type="ECO:0008006" key="11">
    <source>
        <dbReference type="Google" id="ProtNLM"/>
    </source>
</evidence>
<dbReference type="PROSITE" id="PS01360">
    <property type="entry name" value="ZF_MYND_1"/>
    <property type="match status" value="1"/>
</dbReference>
<evidence type="ECO:0000259" key="6">
    <source>
        <dbReference type="PROSITE" id="PS50089"/>
    </source>
</evidence>
<dbReference type="Pfam" id="PF01753">
    <property type="entry name" value="zf-MYND"/>
    <property type="match status" value="1"/>
</dbReference>
<dbReference type="AlphaFoldDB" id="A0AAD3D868"/>
<dbReference type="SUPFAM" id="SSF144232">
    <property type="entry name" value="HIT/MYND zinc finger-like"/>
    <property type="match status" value="1"/>
</dbReference>
<keyword evidence="1" id="KW-0479">Metal-binding</keyword>
<protein>
    <recommendedName>
        <fullName evidence="11">Anaphase-promoting complex subunit 11</fullName>
    </recommendedName>
</protein>
<evidence type="ECO:0000256" key="5">
    <source>
        <dbReference type="SAM" id="MobiDB-lite"/>
    </source>
</evidence>
<feature type="domain" description="MYND-type" evidence="7">
    <location>
        <begin position="12"/>
        <end position="51"/>
    </location>
</feature>
<feature type="domain" description="SWIM-type" evidence="8">
    <location>
        <begin position="158"/>
        <end position="190"/>
    </location>
</feature>
<dbReference type="Gene3D" id="6.10.140.2220">
    <property type="match status" value="1"/>
</dbReference>
<proteinExistence type="predicted"/>
<dbReference type="Gene3D" id="3.30.40.10">
    <property type="entry name" value="Zinc/RING finger domain, C3HC4 (zinc finger)"/>
    <property type="match status" value="1"/>
</dbReference>
<accession>A0AAD3D868</accession>
<organism evidence="9 10">
    <name type="scientific">Chaetoceros tenuissimus</name>
    <dbReference type="NCBI Taxonomy" id="426638"/>
    <lineage>
        <taxon>Eukaryota</taxon>
        <taxon>Sar</taxon>
        <taxon>Stramenopiles</taxon>
        <taxon>Ochrophyta</taxon>
        <taxon>Bacillariophyta</taxon>
        <taxon>Coscinodiscophyceae</taxon>
        <taxon>Chaetocerotophycidae</taxon>
        <taxon>Chaetocerotales</taxon>
        <taxon>Chaetocerotaceae</taxon>
        <taxon>Chaetoceros</taxon>
    </lineage>
</organism>
<evidence type="ECO:0000259" key="7">
    <source>
        <dbReference type="PROSITE" id="PS50865"/>
    </source>
</evidence>
<dbReference type="PANTHER" id="PTHR21540:SF0">
    <property type="entry name" value="PHD FAMILY PROTEIN"/>
    <property type="match status" value="1"/>
</dbReference>
<feature type="region of interest" description="Disordered" evidence="5">
    <location>
        <begin position="60"/>
        <end position="114"/>
    </location>
</feature>
<evidence type="ECO:0000256" key="1">
    <source>
        <dbReference type="ARBA" id="ARBA00022723"/>
    </source>
</evidence>
<feature type="compositionally biased region" description="Polar residues" evidence="5">
    <location>
        <begin position="65"/>
        <end position="85"/>
    </location>
</feature>
<keyword evidence="10" id="KW-1185">Reference proteome</keyword>
<name>A0AAD3D868_9STRA</name>
<evidence type="ECO:0000313" key="10">
    <source>
        <dbReference type="Proteomes" id="UP001054902"/>
    </source>
</evidence>
<feature type="region of interest" description="Disordered" evidence="5">
    <location>
        <begin position="331"/>
        <end position="351"/>
    </location>
</feature>
<dbReference type="SUPFAM" id="SSF57850">
    <property type="entry name" value="RING/U-box"/>
    <property type="match status" value="1"/>
</dbReference>
<dbReference type="PROSITE" id="PS50966">
    <property type="entry name" value="ZF_SWIM"/>
    <property type="match status" value="1"/>
</dbReference>
<keyword evidence="3" id="KW-0862">Zinc</keyword>
<keyword evidence="2 4" id="KW-0863">Zinc-finger</keyword>
<dbReference type="PANTHER" id="PTHR21540">
    <property type="entry name" value="RING FINGER AND SWIM DOMAIN-CONTAINING PROTEIN 2"/>
    <property type="match status" value="1"/>
</dbReference>
<reference evidence="9 10" key="1">
    <citation type="journal article" date="2021" name="Sci. Rep.">
        <title>The genome of the diatom Chaetoceros tenuissimus carries an ancient integrated fragment of an extant virus.</title>
        <authorList>
            <person name="Hongo Y."/>
            <person name="Kimura K."/>
            <person name="Takaki Y."/>
            <person name="Yoshida Y."/>
            <person name="Baba S."/>
            <person name="Kobayashi G."/>
            <person name="Nagasaki K."/>
            <person name="Hano T."/>
            <person name="Tomaru Y."/>
        </authorList>
    </citation>
    <scope>NUCLEOTIDE SEQUENCE [LARGE SCALE GENOMIC DNA]</scope>
    <source>
        <strain evidence="9 10">NIES-3715</strain>
    </source>
</reference>
<dbReference type="PROSITE" id="PS50089">
    <property type="entry name" value="ZF_RING_2"/>
    <property type="match status" value="1"/>
</dbReference>
<dbReference type="EMBL" id="BLLK01000062">
    <property type="protein sequence ID" value="GFH59212.1"/>
    <property type="molecule type" value="Genomic_DNA"/>
</dbReference>
<sequence length="362" mass="40704">MQDQKNRLNICCSAIGCSVSQGLMRCSNCIDTFYCSQNCQLQDWPQHCKICGKKRDAAAKDKIGQNPSTSSVSANTTQMSTPTKQQKAKVRKQSPKPSPKEKRLRRYRSQPTNGIRQRIQRALTQRLYLVKTSEVTTCERNGGPCITFKVLGSTGNVYEVKIAKIPDCSCPDHQKGNLCKHLLFVMLKVVGLDSSSPLVYQSAYITQELEEIMQKVQSRMTNVGIGNVVANKSVIDKLNSIENGDDEPKVGRQEIDGNECPICFDDLGGKGNISNLTFCKATCGMNFHKECINMWTRHRNNPTCPACRQTWVDPETGGKRSNQNENEEGYVNLGNLQGQSPERDTSTYSSWSPSYRYKRRRY</sequence>
<evidence type="ECO:0000259" key="8">
    <source>
        <dbReference type="PROSITE" id="PS50966"/>
    </source>
</evidence>
<dbReference type="PROSITE" id="PS50865">
    <property type="entry name" value="ZF_MYND_2"/>
    <property type="match status" value="1"/>
</dbReference>
<dbReference type="InterPro" id="IPR039903">
    <property type="entry name" value="Zswim2"/>
</dbReference>